<feature type="compositionally biased region" description="Low complexity" evidence="7">
    <location>
        <begin position="339"/>
        <end position="372"/>
    </location>
</feature>
<dbReference type="InterPro" id="IPR018383">
    <property type="entry name" value="UPF0324_pro"/>
</dbReference>
<keyword evidence="3" id="KW-1003">Cell membrane</keyword>
<feature type="transmembrane region" description="Helical" evidence="8">
    <location>
        <begin position="96"/>
        <end position="112"/>
    </location>
</feature>
<keyword evidence="10" id="KW-1185">Reference proteome</keyword>
<feature type="transmembrane region" description="Helical" evidence="8">
    <location>
        <begin position="240"/>
        <end position="260"/>
    </location>
</feature>
<feature type="transmembrane region" description="Helical" evidence="8">
    <location>
        <begin position="378"/>
        <end position="400"/>
    </location>
</feature>
<keyword evidence="5 8" id="KW-1133">Transmembrane helix</keyword>
<evidence type="ECO:0000256" key="2">
    <source>
        <dbReference type="ARBA" id="ARBA00007977"/>
    </source>
</evidence>
<dbReference type="PANTHER" id="PTHR30106">
    <property type="entry name" value="INNER MEMBRANE PROTEIN YEIH-RELATED"/>
    <property type="match status" value="1"/>
</dbReference>
<comment type="similarity">
    <text evidence="2">Belongs to the UPF0324 family.</text>
</comment>
<evidence type="ECO:0000256" key="6">
    <source>
        <dbReference type="ARBA" id="ARBA00023136"/>
    </source>
</evidence>
<evidence type="ECO:0000256" key="8">
    <source>
        <dbReference type="SAM" id="Phobius"/>
    </source>
</evidence>
<evidence type="ECO:0000256" key="5">
    <source>
        <dbReference type="ARBA" id="ARBA00022989"/>
    </source>
</evidence>
<keyword evidence="6 8" id="KW-0472">Membrane</keyword>
<dbReference type="EMBL" id="JACHJL010000004">
    <property type="protein sequence ID" value="MBB5935247.1"/>
    <property type="molecule type" value="Genomic_DNA"/>
</dbReference>
<proteinExistence type="inferred from homology"/>
<evidence type="ECO:0000256" key="1">
    <source>
        <dbReference type="ARBA" id="ARBA00004651"/>
    </source>
</evidence>
<organism evidence="9 10">
    <name type="scientific">Streptomyces zagrosensis</name>
    <dbReference type="NCBI Taxonomy" id="1042984"/>
    <lineage>
        <taxon>Bacteria</taxon>
        <taxon>Bacillati</taxon>
        <taxon>Actinomycetota</taxon>
        <taxon>Actinomycetes</taxon>
        <taxon>Kitasatosporales</taxon>
        <taxon>Streptomycetaceae</taxon>
        <taxon>Streptomyces</taxon>
    </lineage>
</organism>
<dbReference type="Proteomes" id="UP000588098">
    <property type="component" value="Unassembled WGS sequence"/>
</dbReference>
<evidence type="ECO:0000313" key="10">
    <source>
        <dbReference type="Proteomes" id="UP000588098"/>
    </source>
</evidence>
<sequence>MPGTMGAAAAPGTTDTTDAATHTTDAARASGTAGLTQARRAAETISEAKTPRGADTAPATADGLRTAVPPPPSEVARSSSPAGDKPPPKVALSGKANGLALAVLGVAVAWLAHHLAPAVPMLTIAVVLGIVAAHLPGLRTLVRGSCRAGLSYAGKRLMRLGIVLLGLKLSLDDVLDLGWATVGMVFAVVAATFFGTLWLGRKLGLNGDQPLLIATGYSICGASAIGAVSEASESDERDVATSVALVTLCGTLAIVVLPLLQHPLGLSDAEFGRWAGASVHDVGQVVATAQTAGSGALSDAVLVKLMRVAMLAPLVAAVALSVRARSRSRTAPREAGVDATSTASANQAGTAAGATDATDAAAPAARPSAGPGARRPPLVPLFVLGFLAMVALRSTGWLSGGAIDTADHAQELLLAAALFGLGSAVHLPSLARTGGRVAALGLCSWLVIAGASYAGVLLTT</sequence>
<feature type="transmembrane region" description="Helical" evidence="8">
    <location>
        <begin position="437"/>
        <end position="458"/>
    </location>
</feature>
<evidence type="ECO:0000256" key="4">
    <source>
        <dbReference type="ARBA" id="ARBA00022692"/>
    </source>
</evidence>
<dbReference type="Pfam" id="PF03601">
    <property type="entry name" value="Cons_hypoth698"/>
    <property type="match status" value="2"/>
</dbReference>
<comment type="caution">
    <text evidence="9">The sequence shown here is derived from an EMBL/GenBank/DDBJ whole genome shotgun (WGS) entry which is preliminary data.</text>
</comment>
<dbReference type="GO" id="GO:0005886">
    <property type="term" value="C:plasma membrane"/>
    <property type="evidence" value="ECO:0007669"/>
    <property type="project" value="UniProtKB-SubCell"/>
</dbReference>
<feature type="region of interest" description="Disordered" evidence="7">
    <location>
        <begin position="330"/>
        <end position="372"/>
    </location>
</feature>
<feature type="transmembrane region" description="Helical" evidence="8">
    <location>
        <begin position="118"/>
        <end position="135"/>
    </location>
</feature>
<protein>
    <submittedName>
        <fullName evidence="9">Putative integral membrane protein (TIGR00698 family)</fullName>
    </submittedName>
</protein>
<feature type="transmembrane region" description="Helical" evidence="8">
    <location>
        <begin position="412"/>
        <end position="431"/>
    </location>
</feature>
<gene>
    <name evidence="9" type="ORF">FHS42_002297</name>
</gene>
<dbReference type="PANTHER" id="PTHR30106:SF2">
    <property type="entry name" value="UPF0324 INNER MEMBRANE PROTEIN YEIH"/>
    <property type="match status" value="1"/>
</dbReference>
<feature type="region of interest" description="Disordered" evidence="7">
    <location>
        <begin position="1"/>
        <end position="90"/>
    </location>
</feature>
<evidence type="ECO:0000313" key="9">
    <source>
        <dbReference type="EMBL" id="MBB5935247.1"/>
    </source>
</evidence>
<evidence type="ECO:0000256" key="7">
    <source>
        <dbReference type="SAM" id="MobiDB-lite"/>
    </source>
</evidence>
<comment type="subcellular location">
    <subcellularLocation>
        <location evidence="1">Cell membrane</location>
        <topology evidence="1">Multi-pass membrane protein</topology>
    </subcellularLocation>
</comment>
<name>A0A7W9Q9R6_9ACTN</name>
<feature type="compositionally biased region" description="Low complexity" evidence="7">
    <location>
        <begin position="1"/>
        <end position="27"/>
    </location>
</feature>
<evidence type="ECO:0000256" key="3">
    <source>
        <dbReference type="ARBA" id="ARBA00022475"/>
    </source>
</evidence>
<keyword evidence="4 8" id="KW-0812">Transmembrane</keyword>
<accession>A0A7W9Q9R6</accession>
<dbReference type="AlphaFoldDB" id="A0A7W9Q9R6"/>
<feature type="transmembrane region" description="Helical" evidence="8">
    <location>
        <begin position="177"/>
        <end position="199"/>
    </location>
</feature>
<feature type="transmembrane region" description="Helical" evidence="8">
    <location>
        <begin position="211"/>
        <end position="228"/>
    </location>
</feature>
<reference evidence="9 10" key="1">
    <citation type="submission" date="2020-08" db="EMBL/GenBank/DDBJ databases">
        <title>Genomic Encyclopedia of Type Strains, Phase III (KMG-III): the genomes of soil and plant-associated and newly described type strains.</title>
        <authorList>
            <person name="Whitman W."/>
        </authorList>
    </citation>
    <scope>NUCLEOTIDE SEQUENCE [LARGE SCALE GENOMIC DNA]</scope>
    <source>
        <strain evidence="9 10">CECT 8305</strain>
    </source>
</reference>
<feature type="transmembrane region" description="Helical" evidence="8">
    <location>
        <begin position="305"/>
        <end position="324"/>
    </location>
</feature>